<reference evidence="1 2" key="1">
    <citation type="submission" date="2024-01" db="EMBL/GenBank/DDBJ databases">
        <title>Genome assemblies of Stephania.</title>
        <authorList>
            <person name="Yang L."/>
        </authorList>
    </citation>
    <scope>NUCLEOTIDE SEQUENCE [LARGE SCALE GENOMIC DNA]</scope>
    <source>
        <strain evidence="1">JXDWG</strain>
        <tissue evidence="1">Leaf</tissue>
    </source>
</reference>
<dbReference type="EMBL" id="JBBNAG010000009">
    <property type="protein sequence ID" value="KAK9105336.1"/>
    <property type="molecule type" value="Genomic_DNA"/>
</dbReference>
<accession>A0AAP0F4W5</accession>
<dbReference type="PANTHER" id="PTHR37738">
    <property type="entry name" value="OS03G0209700 PROTEIN"/>
    <property type="match status" value="1"/>
</dbReference>
<organism evidence="1 2">
    <name type="scientific">Stephania cephalantha</name>
    <dbReference type="NCBI Taxonomy" id="152367"/>
    <lineage>
        <taxon>Eukaryota</taxon>
        <taxon>Viridiplantae</taxon>
        <taxon>Streptophyta</taxon>
        <taxon>Embryophyta</taxon>
        <taxon>Tracheophyta</taxon>
        <taxon>Spermatophyta</taxon>
        <taxon>Magnoliopsida</taxon>
        <taxon>Ranunculales</taxon>
        <taxon>Menispermaceae</taxon>
        <taxon>Menispermoideae</taxon>
        <taxon>Cissampelideae</taxon>
        <taxon>Stephania</taxon>
    </lineage>
</organism>
<evidence type="ECO:0000313" key="2">
    <source>
        <dbReference type="Proteomes" id="UP001419268"/>
    </source>
</evidence>
<proteinExistence type="predicted"/>
<dbReference type="Proteomes" id="UP001419268">
    <property type="component" value="Unassembled WGS sequence"/>
</dbReference>
<keyword evidence="2" id="KW-1185">Reference proteome</keyword>
<dbReference type="AlphaFoldDB" id="A0AAP0F4W5"/>
<name>A0AAP0F4W5_9MAGN</name>
<evidence type="ECO:0000313" key="1">
    <source>
        <dbReference type="EMBL" id="KAK9105336.1"/>
    </source>
</evidence>
<protein>
    <submittedName>
        <fullName evidence="1">Uncharacterized protein</fullName>
    </submittedName>
</protein>
<gene>
    <name evidence="1" type="ORF">Scep_022180</name>
</gene>
<sequence>MEKNEVMEGVGSVALLPDGSISGHFIQLPNSLCYGLHGTVKIQLGFDGLLEIIRGCNWMHYAMGYEETGERRCHSESKSRNARIKGSWLQRVGRMRDCHLAVAGERRNAQGLGEMLGGNTVRISRLVSTTLRKKERDVIVECRGHDAARFQNIDHAHGWDEDVSGMVEQKHGKHKISVSFECETLKAGKTAEDHIKQFIPKVAGLDAVVNIGRMKIAGLDFDAED</sequence>
<comment type="caution">
    <text evidence="1">The sequence shown here is derived from an EMBL/GenBank/DDBJ whole genome shotgun (WGS) entry which is preliminary data.</text>
</comment>
<dbReference type="PANTHER" id="PTHR37738:SF1">
    <property type="entry name" value="OS03G0257000 PROTEIN"/>
    <property type="match status" value="1"/>
</dbReference>